<dbReference type="Gene3D" id="1.20.1280.50">
    <property type="match status" value="1"/>
</dbReference>
<reference evidence="1 2" key="1">
    <citation type="submission" date="2021-08" db="EMBL/GenBank/DDBJ databases">
        <title>Draft Genome Sequence of Phanerochaete sordida strain YK-624.</title>
        <authorList>
            <person name="Mori T."/>
            <person name="Dohra H."/>
            <person name="Suzuki T."/>
            <person name="Kawagishi H."/>
            <person name="Hirai H."/>
        </authorList>
    </citation>
    <scope>NUCLEOTIDE SEQUENCE [LARGE SCALE GENOMIC DNA]</scope>
    <source>
        <strain evidence="1 2">YK-624</strain>
    </source>
</reference>
<dbReference type="OrthoDB" id="2800666at2759"/>
<comment type="caution">
    <text evidence="1">The sequence shown here is derived from an EMBL/GenBank/DDBJ whole genome shotgun (WGS) entry which is preliminary data.</text>
</comment>
<dbReference type="Proteomes" id="UP000703269">
    <property type="component" value="Unassembled WGS sequence"/>
</dbReference>
<organism evidence="1 2">
    <name type="scientific">Phanerochaete sordida</name>
    <dbReference type="NCBI Taxonomy" id="48140"/>
    <lineage>
        <taxon>Eukaryota</taxon>
        <taxon>Fungi</taxon>
        <taxon>Dikarya</taxon>
        <taxon>Basidiomycota</taxon>
        <taxon>Agaricomycotina</taxon>
        <taxon>Agaricomycetes</taxon>
        <taxon>Polyporales</taxon>
        <taxon>Phanerochaetaceae</taxon>
        <taxon>Phanerochaete</taxon>
    </lineage>
</organism>
<keyword evidence="2" id="KW-1185">Reference proteome</keyword>
<dbReference type="EMBL" id="BPQB01000015">
    <property type="protein sequence ID" value="GJE90049.1"/>
    <property type="molecule type" value="Genomic_DNA"/>
</dbReference>
<accession>A0A9P3G9W6</accession>
<sequence length="277" mass="30713">MPSRRGRYATLVFCSSYNEPSKDLISSHIQMSDLVPSLAQTDGLLKTIDDEIETLQRKARGVRSHRNTLVPINRLPLEILAEIFYEVVGLHESTTRPSRTLSYYPMGCGTPRWLVVTFVCRAWRSLALGTSRLWSHMLFNENAERIELFLARSSTAPLMVTVWHAEGVTVVKTLFGVMHRVQELKLSETMLRAVPMLAEDRPHGSDSHALRTLTVGSTVPFPTATLVPTVAAATWPVISNLALNGGHSSLLHALVRPTLTSLSAAIISLWWTTSNTS</sequence>
<name>A0A9P3G9W6_9APHY</name>
<protein>
    <recommendedName>
        <fullName evidence="3">F-box domain-containing protein</fullName>
    </recommendedName>
</protein>
<dbReference type="AlphaFoldDB" id="A0A9P3G9W6"/>
<evidence type="ECO:0000313" key="1">
    <source>
        <dbReference type="EMBL" id="GJE90049.1"/>
    </source>
</evidence>
<evidence type="ECO:0000313" key="2">
    <source>
        <dbReference type="Proteomes" id="UP000703269"/>
    </source>
</evidence>
<proteinExistence type="predicted"/>
<gene>
    <name evidence="1" type="ORF">PsYK624_061720</name>
</gene>
<evidence type="ECO:0008006" key="3">
    <source>
        <dbReference type="Google" id="ProtNLM"/>
    </source>
</evidence>